<organism evidence="4 5">
    <name type="scientific">Kitasatospora phosalacinea</name>
    <dbReference type="NCBI Taxonomy" id="2065"/>
    <lineage>
        <taxon>Bacteria</taxon>
        <taxon>Bacillati</taxon>
        <taxon>Actinomycetota</taxon>
        <taxon>Actinomycetes</taxon>
        <taxon>Kitasatosporales</taxon>
        <taxon>Streptomycetaceae</taxon>
        <taxon>Kitasatospora</taxon>
    </lineage>
</organism>
<reference evidence="4 5" key="1">
    <citation type="submission" date="2024-09" db="EMBL/GenBank/DDBJ databases">
        <title>The Natural Products Discovery Center: Release of the First 8490 Sequenced Strains for Exploring Actinobacteria Biosynthetic Diversity.</title>
        <authorList>
            <person name="Kalkreuter E."/>
            <person name="Kautsar S.A."/>
            <person name="Yang D."/>
            <person name="Bader C.D."/>
            <person name="Teijaro C.N."/>
            <person name="Fluegel L."/>
            <person name="Davis C.M."/>
            <person name="Simpson J.R."/>
            <person name="Lauterbach L."/>
            <person name="Steele A.D."/>
            <person name="Gui C."/>
            <person name="Meng S."/>
            <person name="Li G."/>
            <person name="Viehrig K."/>
            <person name="Ye F."/>
            <person name="Su P."/>
            <person name="Kiefer A.F."/>
            <person name="Nichols A."/>
            <person name="Cepeda A.J."/>
            <person name="Yan W."/>
            <person name="Fan B."/>
            <person name="Jiang Y."/>
            <person name="Adhikari A."/>
            <person name="Zheng C.-J."/>
            <person name="Schuster L."/>
            <person name="Cowan T.M."/>
            <person name="Smanski M.J."/>
            <person name="Chevrette M.G."/>
            <person name="De Carvalho L.P.S."/>
            <person name="Shen B."/>
        </authorList>
    </citation>
    <scope>NUCLEOTIDE SEQUENCE [LARGE SCALE GENOMIC DNA]</scope>
    <source>
        <strain evidence="4 5">NPDC058753</strain>
    </source>
</reference>
<dbReference type="RefSeq" id="WP_380329298.1">
    <property type="nucleotide sequence ID" value="NZ_JBHYPW010000056.1"/>
</dbReference>
<dbReference type="CDD" id="cd13402">
    <property type="entry name" value="LT_TF-like"/>
    <property type="match status" value="1"/>
</dbReference>
<protein>
    <recommendedName>
        <fullName evidence="6">Transglycosylase SLT domain-containing protein</fullName>
    </recommendedName>
</protein>
<feature type="transmembrane region" description="Helical" evidence="3">
    <location>
        <begin position="364"/>
        <end position="387"/>
    </location>
</feature>
<evidence type="ECO:0000256" key="1">
    <source>
        <dbReference type="SAM" id="Coils"/>
    </source>
</evidence>
<evidence type="ECO:0000313" key="5">
    <source>
        <dbReference type="Proteomes" id="UP001599542"/>
    </source>
</evidence>
<feature type="transmembrane region" description="Helical" evidence="3">
    <location>
        <begin position="982"/>
        <end position="1003"/>
    </location>
</feature>
<dbReference type="SUPFAM" id="SSF53955">
    <property type="entry name" value="Lysozyme-like"/>
    <property type="match status" value="1"/>
</dbReference>
<evidence type="ECO:0000256" key="2">
    <source>
        <dbReference type="SAM" id="MobiDB-lite"/>
    </source>
</evidence>
<keyword evidence="3" id="KW-0812">Transmembrane</keyword>
<keyword evidence="3" id="KW-0472">Membrane</keyword>
<dbReference type="Proteomes" id="UP001599542">
    <property type="component" value="Unassembled WGS sequence"/>
</dbReference>
<feature type="region of interest" description="Disordered" evidence="2">
    <location>
        <begin position="559"/>
        <end position="579"/>
    </location>
</feature>
<dbReference type="EMBL" id="JBHYPX010000058">
    <property type="protein sequence ID" value="MFE1355349.1"/>
    <property type="molecule type" value="Genomic_DNA"/>
</dbReference>
<evidence type="ECO:0000313" key="4">
    <source>
        <dbReference type="EMBL" id="MFE1355349.1"/>
    </source>
</evidence>
<evidence type="ECO:0008006" key="6">
    <source>
        <dbReference type="Google" id="ProtNLM"/>
    </source>
</evidence>
<feature type="coiled-coil region" evidence="1">
    <location>
        <begin position="460"/>
        <end position="540"/>
    </location>
</feature>
<sequence length="1547" mass="160900">MAITVGSVEVDIVPNTRGIYAQLKAGLQEPAAKAGEDAGQVAGRRFNRSMAAAAGQGIGTTIGEQIGRQIAGALSREVSGAVQDGIQLGGRRAAGSAGRAGDDTAGAFARAMRARLEAAFRAMPRLDIRVGDTGVDVELARLRARLETLSNKRIGIDVDAGRAAAEVAAIEAQLVDLAGDHPNVAVRADAATALAQLRLVREEIDRLSADPARVRIETDGDFGARMRAAVAAAQASLPEINVGADTDPARARIQELRGQLASLANARVGIDIDAGAALAQIATVRTALAEIAASRATVDVRVDAARAVAELAAVQAQADALDGGHEIRIETGSAMSSLIALGVQLGILAGIQAGPIIAAGIGAIGAAALSAAVGVGALVAVALPAIGGIKNALTLQKQAQEASTQATRNGAAAAAQSQQRVLQMAGAQQALAAAHRNAAREISAAQQGIADAVQASADHQQQAARQVAAAELSLAQAQRSAGQAQLDLVAARKTAEDQLLDLNNQLADSQLSQRDAVLQVQQAEIELRRVQANRSASKLQQDQAQLAYEQAVQHLSEQQTATERLQAKTEEANKAGVEGSQTYLDAQDKVAQTQQDVQDRTQALADAQHAAAVQQIADSRAVAEAQAKLVQAQQQAADSITSAQRQIAAAQLSTAASADSAAAAQHKYEQALAGLSPTARTLMSAYQRLKTAFTGWSTSLQPRVLPLFTRLVDGAAGSLGKLTPLVLGTADAIGELEDRAGRQLKTPFWQTFYQDLTTSVGPAVVGLGVTFGNIFKGMAGVLGAFLPHMDGVSSTLERITGRFANWGASLRGSPEFERFLDYAARTAPQLSQALGKIADAFFDVSRAIAPIAGPALAAVGMLADLIGAVAEHAPWAIAGLYGIAIASKAAAIAAGIFNGALAVYNAIVAIATAETITWDAALQATGIVPLIELIIVAIAALVVGVIYAYDHFEWFGAAVDATWHAIADGATWLWQSVLQPTFAAIWAGLQLLGAAAMWLWTNAIKPAFGFIWDAARVLLAVVAVVVIAPLIIAFHLLADAAMWLWRDVLKPVFGWIADGATWLWENVISPQIDAWVGAFKVLGAAGMWLWSNALKPTFQAIGDGATWLWRNAIKPAFDGIGAAASWLYDHVLKPVFDRTVEALQPVGDAFGAARDFIAKAWGDLYDITKKPINFLIQSVYTDGIKAVWDRVADFVHLPHLPDAPKLLAAGGTVGPGWGPAVPMVTNRPTAIVGEGNPRYPEYVIPTDPRFRGRSLALLQAAGSQLLAGGGVLGGLWDSVKGVAGTAWSWAKDGADLIAHPAKAWEAVTAPVRDLIAKIGDSAMAKTVAGIPIKALGGLKDRLLDFVGIGGGSSSGGVGSGVQRWSDVVLQALAMVGQPAGLLGTTLRRMNQESGGNPTIVNTTDSNWQAGTPSVGLMQVIGPTFRAYAGALADRGPFSYGVSTDPLANVYASMRYALSQYGSLSAAYDRPGGYDSGGYLPTGLSTVYNGTGKPEPVFTSQQWDAIQRGGGPGGKEVTVPVYYSAPTPEDPQKAALEIGRRVAAAVSI</sequence>
<evidence type="ECO:0000256" key="3">
    <source>
        <dbReference type="SAM" id="Phobius"/>
    </source>
</evidence>
<comment type="caution">
    <text evidence="4">The sequence shown here is derived from an EMBL/GenBank/DDBJ whole genome shotgun (WGS) entry which is preliminary data.</text>
</comment>
<name>A0ABW6GRH0_9ACTN</name>
<keyword evidence="5" id="KW-1185">Reference proteome</keyword>
<dbReference type="InterPro" id="IPR023346">
    <property type="entry name" value="Lysozyme-like_dom_sf"/>
</dbReference>
<keyword evidence="3" id="KW-1133">Transmembrane helix</keyword>
<keyword evidence="1" id="KW-0175">Coiled coil</keyword>
<gene>
    <name evidence="4" type="ORF">ACFW6T_25485</name>
</gene>
<feature type="transmembrane region" description="Helical" evidence="3">
    <location>
        <begin position="338"/>
        <end position="358"/>
    </location>
</feature>
<feature type="transmembrane region" description="Helical" evidence="3">
    <location>
        <begin position="1015"/>
        <end position="1038"/>
    </location>
</feature>
<feature type="transmembrane region" description="Helical" evidence="3">
    <location>
        <begin position="930"/>
        <end position="949"/>
    </location>
</feature>
<accession>A0ABW6GRH0</accession>
<proteinExistence type="predicted"/>